<evidence type="ECO:0000313" key="8">
    <source>
        <dbReference type="Proteomes" id="UP000290288"/>
    </source>
</evidence>
<evidence type="ECO:0000256" key="5">
    <source>
        <dbReference type="ARBA" id="ARBA00023136"/>
    </source>
</evidence>
<comment type="caution">
    <text evidence="7">The sequence shown here is derived from an EMBL/GenBank/DDBJ whole genome shotgun (WGS) entry which is preliminary data.</text>
</comment>
<evidence type="ECO:0000313" key="7">
    <source>
        <dbReference type="EMBL" id="RXW14248.1"/>
    </source>
</evidence>
<dbReference type="Proteomes" id="UP000290288">
    <property type="component" value="Unassembled WGS sequence"/>
</dbReference>
<dbReference type="PANTHER" id="PTHR23511">
    <property type="entry name" value="SYNAPTIC VESICLE GLYCOPROTEIN 2"/>
    <property type="match status" value="1"/>
</dbReference>
<dbReference type="AlphaFoldDB" id="A0A4V1Q289"/>
<dbReference type="EMBL" id="SDEE01000735">
    <property type="protein sequence ID" value="RXW14248.1"/>
    <property type="molecule type" value="Genomic_DNA"/>
</dbReference>
<sequence length="140" mass="16221">MGWRYFLYTVGGLMIVIWAWRCFIFRLYETPKYLMGKGRYLDAVASVHSVAAHNGKTSSIALEDLERVDLDHDFKLDEKNHDADEKAFQRVCRQVAKLDANHIKSLFATKELALTTTLLIVIWFLIGLAFPLYINFLTYL</sequence>
<organism evidence="7 8">
    <name type="scientific">Candolleomyces aberdarensis</name>
    <dbReference type="NCBI Taxonomy" id="2316362"/>
    <lineage>
        <taxon>Eukaryota</taxon>
        <taxon>Fungi</taxon>
        <taxon>Dikarya</taxon>
        <taxon>Basidiomycota</taxon>
        <taxon>Agaricomycotina</taxon>
        <taxon>Agaricomycetes</taxon>
        <taxon>Agaricomycetidae</taxon>
        <taxon>Agaricales</taxon>
        <taxon>Agaricineae</taxon>
        <taxon>Psathyrellaceae</taxon>
        <taxon>Candolleomyces</taxon>
    </lineage>
</organism>
<proteinExistence type="predicted"/>
<dbReference type="GO" id="GO:0016020">
    <property type="term" value="C:membrane"/>
    <property type="evidence" value="ECO:0007669"/>
    <property type="project" value="UniProtKB-SubCell"/>
</dbReference>
<evidence type="ECO:0000256" key="4">
    <source>
        <dbReference type="ARBA" id="ARBA00022989"/>
    </source>
</evidence>
<gene>
    <name evidence="7" type="ORF">EST38_g11605</name>
</gene>
<evidence type="ECO:0000256" key="2">
    <source>
        <dbReference type="ARBA" id="ARBA00022448"/>
    </source>
</evidence>
<comment type="subcellular location">
    <subcellularLocation>
        <location evidence="1">Membrane</location>
        <topology evidence="1">Multi-pass membrane protein</topology>
    </subcellularLocation>
</comment>
<dbReference type="OrthoDB" id="3936150at2759"/>
<keyword evidence="3 6" id="KW-0812">Transmembrane</keyword>
<protein>
    <submittedName>
        <fullName evidence="7">Uncharacterized protein</fullName>
    </submittedName>
</protein>
<keyword evidence="4 6" id="KW-1133">Transmembrane helix</keyword>
<evidence type="ECO:0000256" key="1">
    <source>
        <dbReference type="ARBA" id="ARBA00004141"/>
    </source>
</evidence>
<keyword evidence="2" id="KW-0813">Transport</keyword>
<keyword evidence="5 6" id="KW-0472">Membrane</keyword>
<dbReference type="Gene3D" id="1.20.1250.20">
    <property type="entry name" value="MFS general substrate transporter like domains"/>
    <property type="match status" value="1"/>
</dbReference>
<feature type="transmembrane region" description="Helical" evidence="6">
    <location>
        <begin position="6"/>
        <end position="28"/>
    </location>
</feature>
<dbReference type="SUPFAM" id="SSF103473">
    <property type="entry name" value="MFS general substrate transporter"/>
    <property type="match status" value="1"/>
</dbReference>
<dbReference type="InterPro" id="IPR036259">
    <property type="entry name" value="MFS_trans_sf"/>
</dbReference>
<feature type="transmembrane region" description="Helical" evidence="6">
    <location>
        <begin position="112"/>
        <end position="134"/>
    </location>
</feature>
<evidence type="ECO:0000256" key="6">
    <source>
        <dbReference type="SAM" id="Phobius"/>
    </source>
</evidence>
<name>A0A4V1Q289_9AGAR</name>
<reference evidence="7 8" key="1">
    <citation type="submission" date="2019-01" db="EMBL/GenBank/DDBJ databases">
        <title>Draft genome sequence of Psathyrella aberdarensis IHI B618.</title>
        <authorList>
            <person name="Buettner E."/>
            <person name="Kellner H."/>
        </authorList>
    </citation>
    <scope>NUCLEOTIDE SEQUENCE [LARGE SCALE GENOMIC DNA]</scope>
    <source>
        <strain evidence="7 8">IHI B618</strain>
    </source>
</reference>
<accession>A0A4V1Q289</accession>
<dbReference type="PANTHER" id="PTHR23511:SF12">
    <property type="entry name" value="TRANSPORTER, PUTATIVE (AFU_ORTHOLOGUE AFUA_7G01740)-RELATED"/>
    <property type="match status" value="1"/>
</dbReference>
<dbReference type="STRING" id="2316362.A0A4V1Q289"/>
<evidence type="ECO:0000256" key="3">
    <source>
        <dbReference type="ARBA" id="ARBA00022692"/>
    </source>
</evidence>
<keyword evidence="8" id="KW-1185">Reference proteome</keyword>